<accession>A0A202B2H5</accession>
<feature type="non-terminal residue" evidence="1">
    <location>
        <position position="315"/>
    </location>
</feature>
<dbReference type="Proteomes" id="UP000196342">
    <property type="component" value="Unassembled WGS sequence"/>
</dbReference>
<dbReference type="EMBL" id="NHOO01000030">
    <property type="protein sequence ID" value="OVE45651.1"/>
    <property type="molecule type" value="Genomic_DNA"/>
</dbReference>
<name>A0A202B2H5_CHRVL</name>
<evidence type="ECO:0000313" key="2">
    <source>
        <dbReference type="Proteomes" id="UP000196342"/>
    </source>
</evidence>
<keyword evidence="2" id="KW-1185">Reference proteome</keyword>
<protein>
    <submittedName>
        <fullName evidence="1">Uncharacterized protein</fullName>
    </submittedName>
</protein>
<reference evidence="1 2" key="1">
    <citation type="submission" date="2017-05" db="EMBL/GenBank/DDBJ databases">
        <title>Chromobacterium violaceum GHPS1 isolated from Hydrocarbon polluted soil in French Guiana display an awesome secondary metabolite arsenal and a battery of drug and heavy-metal-resistance and detoxification of xenobiotics proteins.</title>
        <authorList>
            <person name="Belbahri L."/>
        </authorList>
    </citation>
    <scope>NUCLEOTIDE SEQUENCE [LARGE SCALE GENOMIC DNA]</scope>
    <source>
        <strain evidence="1 2">GHPS1</strain>
    </source>
</reference>
<evidence type="ECO:0000313" key="1">
    <source>
        <dbReference type="EMBL" id="OVE45651.1"/>
    </source>
</evidence>
<gene>
    <name evidence="1" type="ORF">CBW21_21910</name>
</gene>
<proteinExistence type="predicted"/>
<dbReference type="AlphaFoldDB" id="A0A202B2H5"/>
<comment type="caution">
    <text evidence="1">The sequence shown here is derived from an EMBL/GenBank/DDBJ whole genome shotgun (WGS) entry which is preliminary data.</text>
</comment>
<sequence length="315" mass="32267">MDRQTVYAGQILPETTLLQMTKDSMIGLGKLAATIFGNGPIVNGLAVTPTNPTSLQVNVGAGEIYSLQAVDGSAFSTLPADSHQIIKQGILLDAIQLTLTGPGTSGQSIAYLIQATYQDQDANPAVLPYYNSANPNQALSGPGNNGQSQNTVRKGVVVVQAKAGVASASPTPPAPDSGFVGLYVVTVSYGQAQITAANIQQYAGAPLIPNVGLLQAIQSGSLSFAMDVGSTNNYVVNLTPAQTIRQEGDVIRFKAKTTNNGASTLNDGIGAVPLVGGAHQPLQGGEVIANGDAWVQWNSSVGANGSYILLECTGG</sequence>
<organism evidence="1 2">
    <name type="scientific">Chromobacterium violaceum</name>
    <dbReference type="NCBI Taxonomy" id="536"/>
    <lineage>
        <taxon>Bacteria</taxon>
        <taxon>Pseudomonadati</taxon>
        <taxon>Pseudomonadota</taxon>
        <taxon>Betaproteobacteria</taxon>
        <taxon>Neisseriales</taxon>
        <taxon>Chromobacteriaceae</taxon>
        <taxon>Chromobacterium</taxon>
    </lineage>
</organism>
<dbReference type="RefSeq" id="WP_217870864.1">
    <property type="nucleotide sequence ID" value="NZ_NHOO01000030.1"/>
</dbReference>